<feature type="non-terminal residue" evidence="10">
    <location>
        <position position="1"/>
    </location>
</feature>
<dbReference type="PANTHER" id="PTHR21713">
    <property type="entry name" value="NASCENT POLYPEPTIDE ASSOCIATED COMPLEX ALPHA SUBUNIT-RELATED"/>
    <property type="match status" value="1"/>
</dbReference>
<dbReference type="SMART" id="SM01407">
    <property type="entry name" value="NAC"/>
    <property type="match status" value="1"/>
</dbReference>
<evidence type="ECO:0000256" key="3">
    <source>
        <dbReference type="ARBA" id="ARBA00014437"/>
    </source>
</evidence>
<dbReference type="PIRSF" id="PIRSF015901">
    <property type="entry name" value="NAC_alpha"/>
    <property type="match status" value="1"/>
</dbReference>
<dbReference type="Gene3D" id="1.10.8.10">
    <property type="entry name" value="DNA helicase RuvA subunit, C-terminal domain"/>
    <property type="match status" value="1"/>
</dbReference>
<evidence type="ECO:0000256" key="8">
    <source>
        <dbReference type="SAM" id="MobiDB-lite"/>
    </source>
</evidence>
<dbReference type="GO" id="GO:0070273">
    <property type="term" value="F:phosphatidylinositol-4-phosphate binding"/>
    <property type="evidence" value="ECO:0007669"/>
    <property type="project" value="EnsemblFungi"/>
</dbReference>
<dbReference type="GO" id="GO:0032266">
    <property type="term" value="F:phosphatidylinositol-3-phosphate binding"/>
    <property type="evidence" value="ECO:0007669"/>
    <property type="project" value="EnsemblFungi"/>
</dbReference>
<dbReference type="Pfam" id="PF01849">
    <property type="entry name" value="NAC"/>
    <property type="match status" value="1"/>
</dbReference>
<feature type="compositionally biased region" description="Low complexity" evidence="8">
    <location>
        <begin position="83"/>
        <end position="93"/>
    </location>
</feature>
<feature type="domain" description="NAC-A/B" evidence="9">
    <location>
        <begin position="13"/>
        <end position="77"/>
    </location>
</feature>
<dbReference type="GO" id="GO:0051082">
    <property type="term" value="F:unfolded protein binding"/>
    <property type="evidence" value="ECO:0007669"/>
    <property type="project" value="EnsemblFungi"/>
</dbReference>
<feature type="non-terminal residue" evidence="10">
    <location>
        <position position="179"/>
    </location>
</feature>
<organism evidence="10 11">
    <name type="scientific">Ascoidea rubescens DSM 1968</name>
    <dbReference type="NCBI Taxonomy" id="1344418"/>
    <lineage>
        <taxon>Eukaryota</taxon>
        <taxon>Fungi</taxon>
        <taxon>Dikarya</taxon>
        <taxon>Ascomycota</taxon>
        <taxon>Saccharomycotina</taxon>
        <taxon>Saccharomycetes</taxon>
        <taxon>Ascoideaceae</taxon>
        <taxon>Ascoidea</taxon>
    </lineage>
</organism>
<dbReference type="CDD" id="cd22054">
    <property type="entry name" value="NAC_NACA"/>
    <property type="match status" value="1"/>
</dbReference>
<dbReference type="SUPFAM" id="SSF46934">
    <property type="entry name" value="UBA-like"/>
    <property type="match status" value="1"/>
</dbReference>
<dbReference type="InParanoid" id="A0A1D2VPN4"/>
<dbReference type="InterPro" id="IPR044034">
    <property type="entry name" value="NAC-like_UBA"/>
</dbReference>
<dbReference type="GO" id="GO:0015031">
    <property type="term" value="P:protein transport"/>
    <property type="evidence" value="ECO:0007669"/>
    <property type="project" value="UniProtKB-KW"/>
</dbReference>
<feature type="region of interest" description="Disordered" evidence="8">
    <location>
        <begin position="83"/>
        <end position="143"/>
    </location>
</feature>
<comment type="subcellular location">
    <subcellularLocation>
        <location evidence="1">Cytoplasm</location>
    </subcellularLocation>
</comment>
<dbReference type="GO" id="GO:0006613">
    <property type="term" value="P:cotranslational protein targeting to membrane"/>
    <property type="evidence" value="ECO:0007669"/>
    <property type="project" value="EnsemblFungi"/>
</dbReference>
<evidence type="ECO:0000256" key="2">
    <source>
        <dbReference type="ARBA" id="ARBA00009882"/>
    </source>
</evidence>
<dbReference type="GeneID" id="30963421"/>
<dbReference type="PROSITE" id="PS51151">
    <property type="entry name" value="NAC_AB"/>
    <property type="match status" value="1"/>
</dbReference>
<reference evidence="11" key="1">
    <citation type="submission" date="2016-05" db="EMBL/GenBank/DDBJ databases">
        <title>Comparative genomics of biotechnologically important yeasts.</title>
        <authorList>
            <consortium name="DOE Joint Genome Institute"/>
            <person name="Riley R."/>
            <person name="Haridas S."/>
            <person name="Wolfe K.H."/>
            <person name="Lopes M.R."/>
            <person name="Hittinger C.T."/>
            <person name="Goker M."/>
            <person name="Salamov A."/>
            <person name="Wisecaver J."/>
            <person name="Long T.M."/>
            <person name="Aerts A.L."/>
            <person name="Barry K."/>
            <person name="Choi C."/>
            <person name="Clum A."/>
            <person name="Coughlan A.Y."/>
            <person name="Deshpande S."/>
            <person name="Douglass A.P."/>
            <person name="Hanson S.J."/>
            <person name="Klenk H.-P."/>
            <person name="Labutti K."/>
            <person name="Lapidus A."/>
            <person name="Lindquist E."/>
            <person name="Lipzen A."/>
            <person name="Meier-Kolthoff J.P."/>
            <person name="Ohm R.A."/>
            <person name="Otillar R.P."/>
            <person name="Pangilinan J."/>
            <person name="Peng Y."/>
            <person name="Rokas A."/>
            <person name="Rosa C.A."/>
            <person name="Scheuner C."/>
            <person name="Sibirny A.A."/>
            <person name="Slot J.C."/>
            <person name="Stielow J.B."/>
            <person name="Sun H."/>
            <person name="Kurtzman C.P."/>
            <person name="Blackwell M."/>
            <person name="Grigoriev I.V."/>
            <person name="Jeffries T.W."/>
        </authorList>
    </citation>
    <scope>NUCLEOTIDE SEQUENCE [LARGE SCALE GENOMIC DNA]</scope>
    <source>
        <strain evidence="11">DSM 1968</strain>
    </source>
</reference>
<dbReference type="RefSeq" id="XP_020049873.1">
    <property type="nucleotide sequence ID" value="XM_020189785.2"/>
</dbReference>
<gene>
    <name evidence="10" type="ORF">ASCRUDRAFT_23258</name>
</gene>
<comment type="similarity">
    <text evidence="2">Belongs to the NAC-alpha family.</text>
</comment>
<dbReference type="FunCoup" id="A0A1D2VPN4">
    <property type="interactions" value="569"/>
</dbReference>
<dbReference type="InterPro" id="IPR016641">
    <property type="entry name" value="EGD2/NACA0like"/>
</dbReference>
<dbReference type="EMBL" id="KV454475">
    <property type="protein sequence ID" value="ODV63566.1"/>
    <property type="molecule type" value="Genomic_DNA"/>
</dbReference>
<dbReference type="STRING" id="1344418.A0A1D2VPN4"/>
<evidence type="ECO:0000313" key="10">
    <source>
        <dbReference type="EMBL" id="ODV63566.1"/>
    </source>
</evidence>
<evidence type="ECO:0000256" key="7">
    <source>
        <dbReference type="ARBA" id="ARBA00030300"/>
    </source>
</evidence>
<dbReference type="Pfam" id="PF19026">
    <property type="entry name" value="UBA_HYPK"/>
    <property type="match status" value="1"/>
</dbReference>
<dbReference type="InterPro" id="IPR009060">
    <property type="entry name" value="UBA-like_sf"/>
</dbReference>
<dbReference type="GO" id="GO:0080025">
    <property type="term" value="F:phosphatidylinositol-3,5-bisphosphate binding"/>
    <property type="evidence" value="ECO:0007669"/>
    <property type="project" value="EnsemblFungi"/>
</dbReference>
<name>A0A1D2VPN4_9ASCO</name>
<evidence type="ECO:0000256" key="6">
    <source>
        <dbReference type="ARBA" id="ARBA00025035"/>
    </source>
</evidence>
<dbReference type="CDD" id="cd14358">
    <property type="entry name" value="UBA_NAC_euk"/>
    <property type="match status" value="1"/>
</dbReference>
<evidence type="ECO:0000256" key="1">
    <source>
        <dbReference type="ARBA" id="ARBA00004496"/>
    </source>
</evidence>
<dbReference type="GO" id="GO:0005854">
    <property type="term" value="C:nascent polypeptide-associated complex"/>
    <property type="evidence" value="ECO:0007669"/>
    <property type="project" value="EnsemblFungi"/>
</dbReference>
<evidence type="ECO:0000259" key="9">
    <source>
        <dbReference type="PROSITE" id="PS51151"/>
    </source>
</evidence>
<dbReference type="InterPro" id="IPR002715">
    <property type="entry name" value="Nas_poly-pep-assoc_cplx_dom"/>
</dbReference>
<keyword evidence="5" id="KW-0653">Protein transport</keyword>
<comment type="function">
    <text evidence="6">Component of the nascent polypeptide-associated complex (NAC), a dynamic component of the ribosomal exit tunnel, protecting the emerging polypeptides from interaction with other cytoplasmic proteins to ensure appropriate nascent protein targeting. The NAC complex also promotes mitochondrial protein import by enhancing productive ribosome interactions with the outer mitochondrial membrane and blocks the inappropriate interaction of ribosomes translating non-secretory nascent polypeptides with translocation sites in the membrane of the endoplasmic reticulum. EGD2 may also be involved in transcription regulation.</text>
</comment>
<dbReference type="GO" id="GO:0070300">
    <property type="term" value="F:phosphatidic acid binding"/>
    <property type="evidence" value="ECO:0007669"/>
    <property type="project" value="EnsemblFungi"/>
</dbReference>
<evidence type="ECO:0000256" key="4">
    <source>
        <dbReference type="ARBA" id="ARBA00022448"/>
    </source>
</evidence>
<keyword evidence="11" id="KW-1185">Reference proteome</keyword>
<dbReference type="OrthoDB" id="3169036at2759"/>
<evidence type="ECO:0000256" key="5">
    <source>
        <dbReference type="ARBA" id="ARBA00022927"/>
    </source>
</evidence>
<keyword evidence="4" id="KW-0813">Transport</keyword>
<feature type="compositionally biased region" description="Basic and acidic residues" evidence="8">
    <location>
        <begin position="122"/>
        <end position="134"/>
    </location>
</feature>
<protein>
    <recommendedName>
        <fullName evidence="3">Nascent polypeptide-associated complex subunit alpha</fullName>
    </recommendedName>
    <alternativeName>
        <fullName evidence="7">Alpha-NAC</fullName>
    </alternativeName>
</protein>
<sequence>DEIPAGAEVSIFSKNEKKARKLISKLNLKKVEGIQRVTFKRKGNSIFAIDKPDVYRSAAGTYVVFGEAKAENLAQRYQQAAAAQAKLHEQSAAPASTTDETDLPLASKDADSITADLQSASLKDKPAPVKKDEGPVDETGLDANDIDIVVEQTNVSRAQAVKALRENDGDMVNAIMSLS</sequence>
<dbReference type="Gene3D" id="2.20.70.30">
    <property type="entry name" value="Nascent polypeptide-associated complex domain"/>
    <property type="match status" value="1"/>
</dbReference>
<accession>A0A1D2VPN4</accession>
<dbReference type="Proteomes" id="UP000095038">
    <property type="component" value="Unassembled WGS sequence"/>
</dbReference>
<dbReference type="AlphaFoldDB" id="A0A1D2VPN4"/>
<proteinExistence type="inferred from homology"/>
<dbReference type="FunFam" id="2.20.70.30:FF:000002">
    <property type="entry name" value="Nascent polypeptide-associated complex (NAC), alpha subunit"/>
    <property type="match status" value="1"/>
</dbReference>
<dbReference type="InterPro" id="IPR038187">
    <property type="entry name" value="NAC_A/B_dom_sf"/>
</dbReference>
<evidence type="ECO:0000313" key="11">
    <source>
        <dbReference type="Proteomes" id="UP000095038"/>
    </source>
</evidence>